<dbReference type="Gene3D" id="2.40.10.170">
    <property type="match status" value="1"/>
</dbReference>
<evidence type="ECO:0000256" key="8">
    <source>
        <dbReference type="ARBA" id="ARBA00023125"/>
    </source>
</evidence>
<dbReference type="NCBIfam" id="TIGR00580">
    <property type="entry name" value="mfd"/>
    <property type="match status" value="1"/>
</dbReference>
<dbReference type="InterPro" id="IPR005118">
    <property type="entry name" value="TRCF_C"/>
</dbReference>
<dbReference type="Pfam" id="PF02559">
    <property type="entry name" value="CarD_TRCF_RID"/>
    <property type="match status" value="1"/>
</dbReference>
<dbReference type="InterPro" id="IPR001650">
    <property type="entry name" value="Helicase_C-like"/>
</dbReference>
<dbReference type="InterPro" id="IPR004576">
    <property type="entry name" value="Mfd"/>
</dbReference>
<comment type="subcellular location">
    <subcellularLocation>
        <location evidence="1 13">Cytoplasm</location>
    </subcellularLocation>
</comment>
<dbReference type="GO" id="GO:0003678">
    <property type="term" value="F:DNA helicase activity"/>
    <property type="evidence" value="ECO:0007669"/>
    <property type="project" value="TreeGrafter"/>
</dbReference>
<keyword evidence="5 13" id="KW-0378">Hydrolase</keyword>
<evidence type="ECO:0000256" key="14">
    <source>
        <dbReference type="SAM" id="MobiDB-lite"/>
    </source>
</evidence>
<dbReference type="Pfam" id="PF00271">
    <property type="entry name" value="Helicase_C"/>
    <property type="match status" value="1"/>
</dbReference>
<dbReference type="SMART" id="SM00487">
    <property type="entry name" value="DEXDc"/>
    <property type="match status" value="1"/>
</dbReference>
<evidence type="ECO:0000259" key="15">
    <source>
        <dbReference type="PROSITE" id="PS51192"/>
    </source>
</evidence>
<dbReference type="SMART" id="SM01058">
    <property type="entry name" value="CarD_TRCF"/>
    <property type="match status" value="1"/>
</dbReference>
<dbReference type="EMBL" id="VFMN01000001">
    <property type="protein sequence ID" value="TQJ09200.1"/>
    <property type="molecule type" value="Genomic_DNA"/>
</dbReference>
<dbReference type="Pfam" id="PF17757">
    <property type="entry name" value="UvrB_inter"/>
    <property type="match status" value="1"/>
</dbReference>
<dbReference type="PROSITE" id="PS51192">
    <property type="entry name" value="HELICASE_ATP_BIND_1"/>
    <property type="match status" value="1"/>
</dbReference>
<keyword evidence="8 13" id="KW-0238">DNA-binding</keyword>
<evidence type="ECO:0000256" key="13">
    <source>
        <dbReference type="HAMAP-Rule" id="MF_00969"/>
    </source>
</evidence>
<dbReference type="InterPro" id="IPR027417">
    <property type="entry name" value="P-loop_NTPase"/>
</dbReference>
<dbReference type="GO" id="GO:0000716">
    <property type="term" value="P:transcription-coupled nucleotide-excision repair, DNA damage recognition"/>
    <property type="evidence" value="ECO:0007669"/>
    <property type="project" value="UniProtKB-UniRule"/>
</dbReference>
<dbReference type="HAMAP" id="MF_00969">
    <property type="entry name" value="TRCF"/>
    <property type="match status" value="1"/>
</dbReference>
<dbReference type="InterPro" id="IPR003711">
    <property type="entry name" value="CarD-like/TRCF_RID"/>
</dbReference>
<evidence type="ECO:0000313" key="17">
    <source>
        <dbReference type="EMBL" id="TQJ09200.1"/>
    </source>
</evidence>
<dbReference type="PROSITE" id="PS51194">
    <property type="entry name" value="HELICASE_CTER"/>
    <property type="match status" value="1"/>
</dbReference>
<dbReference type="SMART" id="SM00490">
    <property type="entry name" value="HELICc"/>
    <property type="match status" value="1"/>
</dbReference>
<organism evidence="17 18">
    <name type="scientific">Lapillicoccus jejuensis</name>
    <dbReference type="NCBI Taxonomy" id="402171"/>
    <lineage>
        <taxon>Bacteria</taxon>
        <taxon>Bacillati</taxon>
        <taxon>Actinomycetota</taxon>
        <taxon>Actinomycetes</taxon>
        <taxon>Micrococcales</taxon>
        <taxon>Intrasporangiaceae</taxon>
        <taxon>Lapillicoccus</taxon>
    </lineage>
</organism>
<dbReference type="Pfam" id="PF00270">
    <property type="entry name" value="DEAD"/>
    <property type="match status" value="1"/>
</dbReference>
<evidence type="ECO:0000256" key="11">
    <source>
        <dbReference type="ARBA" id="ARBA00061399"/>
    </source>
</evidence>
<feature type="domain" description="Helicase C-terminal" evidence="16">
    <location>
        <begin position="868"/>
        <end position="1025"/>
    </location>
</feature>
<keyword evidence="18" id="KW-1185">Reference proteome</keyword>
<proteinExistence type="inferred from homology"/>
<dbReference type="InterPro" id="IPR037235">
    <property type="entry name" value="TRCF-like_C_D7"/>
</dbReference>
<evidence type="ECO:0000256" key="5">
    <source>
        <dbReference type="ARBA" id="ARBA00022801"/>
    </source>
</evidence>
<dbReference type="Gene3D" id="3.40.50.300">
    <property type="entry name" value="P-loop containing nucleotide triphosphate hydrolases"/>
    <property type="match status" value="2"/>
</dbReference>
<dbReference type="Proteomes" id="UP000317893">
    <property type="component" value="Unassembled WGS sequence"/>
</dbReference>
<dbReference type="FunFam" id="3.40.50.300:FF:000300">
    <property type="entry name" value="Transcription-repair-coupling factor"/>
    <property type="match status" value="1"/>
</dbReference>
<dbReference type="SMART" id="SM00982">
    <property type="entry name" value="TRCF"/>
    <property type="match status" value="1"/>
</dbReference>
<dbReference type="Pfam" id="PF03461">
    <property type="entry name" value="TRCF"/>
    <property type="match status" value="1"/>
</dbReference>
<evidence type="ECO:0000256" key="12">
    <source>
        <dbReference type="ARBA" id="ARBA00070128"/>
    </source>
</evidence>
<keyword evidence="2 13" id="KW-0963">Cytoplasm</keyword>
<evidence type="ECO:0000259" key="16">
    <source>
        <dbReference type="PROSITE" id="PS51194"/>
    </source>
</evidence>
<dbReference type="FunFam" id="3.40.50.300:FF:000546">
    <property type="entry name" value="Transcription-repair-coupling factor"/>
    <property type="match status" value="1"/>
</dbReference>
<dbReference type="InterPro" id="IPR036101">
    <property type="entry name" value="CarD-like/TRCF_RID_sf"/>
</dbReference>
<evidence type="ECO:0000256" key="3">
    <source>
        <dbReference type="ARBA" id="ARBA00022741"/>
    </source>
</evidence>
<evidence type="ECO:0000256" key="6">
    <source>
        <dbReference type="ARBA" id="ARBA00022806"/>
    </source>
</evidence>
<comment type="caution">
    <text evidence="17">The sequence shown here is derived from an EMBL/GenBank/DDBJ whole genome shotgun (WGS) entry which is preliminary data.</text>
</comment>
<dbReference type="InterPro" id="IPR041471">
    <property type="entry name" value="UvrB_inter"/>
</dbReference>
<dbReference type="InterPro" id="IPR047112">
    <property type="entry name" value="RecG/Mfd"/>
</dbReference>
<evidence type="ECO:0000256" key="4">
    <source>
        <dbReference type="ARBA" id="ARBA00022763"/>
    </source>
</evidence>
<dbReference type="SUPFAM" id="SSF143517">
    <property type="entry name" value="TRCF domain-like"/>
    <property type="match status" value="1"/>
</dbReference>
<keyword evidence="7 13" id="KW-0067">ATP-binding</keyword>
<keyword evidence="4 13" id="KW-0227">DNA damage</keyword>
<dbReference type="GO" id="GO:0003684">
    <property type="term" value="F:damaged DNA binding"/>
    <property type="evidence" value="ECO:0007669"/>
    <property type="project" value="InterPro"/>
</dbReference>
<dbReference type="CDD" id="cd17991">
    <property type="entry name" value="DEXHc_TRCF"/>
    <property type="match status" value="1"/>
</dbReference>
<dbReference type="Gene3D" id="3.30.2060.10">
    <property type="entry name" value="Penicillin-binding protein 1b domain"/>
    <property type="match status" value="1"/>
</dbReference>
<evidence type="ECO:0000313" key="18">
    <source>
        <dbReference type="Proteomes" id="UP000317893"/>
    </source>
</evidence>
<keyword evidence="6" id="KW-0347">Helicase</keyword>
<comment type="function">
    <text evidence="13">Couples transcription and DNA repair by recognizing RNA polymerase (RNAP) stalled at DNA lesions. Mediates ATP-dependent release of RNAP and its truncated transcript from the DNA, and recruitment of nucleotide excision repair machinery to the damaged site.</text>
</comment>
<dbReference type="PANTHER" id="PTHR47964">
    <property type="entry name" value="ATP-DEPENDENT DNA HELICASE HOMOLOG RECG, CHLOROPLASTIC"/>
    <property type="match status" value="1"/>
</dbReference>
<dbReference type="GO" id="GO:0005524">
    <property type="term" value="F:ATP binding"/>
    <property type="evidence" value="ECO:0007669"/>
    <property type="project" value="UniProtKB-UniRule"/>
</dbReference>
<dbReference type="GO" id="GO:0016787">
    <property type="term" value="F:hydrolase activity"/>
    <property type="evidence" value="ECO:0007669"/>
    <property type="project" value="UniProtKB-KW"/>
</dbReference>
<keyword evidence="3 13" id="KW-0547">Nucleotide-binding</keyword>
<dbReference type="EC" id="3.6.4.-" evidence="13"/>
<dbReference type="InterPro" id="IPR014001">
    <property type="entry name" value="Helicase_ATP-bd"/>
</dbReference>
<feature type="compositionally biased region" description="Polar residues" evidence="14">
    <location>
        <begin position="519"/>
        <end position="528"/>
    </location>
</feature>
<reference evidence="17 18" key="1">
    <citation type="submission" date="2019-06" db="EMBL/GenBank/DDBJ databases">
        <title>Sequencing the genomes of 1000 actinobacteria strains.</title>
        <authorList>
            <person name="Klenk H.-P."/>
        </authorList>
    </citation>
    <scope>NUCLEOTIDE SEQUENCE [LARGE SCALE GENOMIC DNA]</scope>
    <source>
        <strain evidence="17 18">DSM 18607</strain>
    </source>
</reference>
<sequence>MSPSTALHPTSTPVGSGGPAGPADPPVGPLAALARVWGASPLVEQVRARARERALDVEVAVPPGARAALTALLAQGGTGFRAPVLLVTATTREAEDLESALRCFLGPDAVASFPSWETLPHERLSPRSDTVGRRLAVLRRLAHPDPQDPAAGPLGVVLAPVRALLQPLVAGLGDLVPVVLRPGDERPLEDVVEALAGAAYTRTDLVEKRGEFAVRGGILDVFPPTEEHPVRVEFWGDTVEEVRWFKVADQRSLEIAEQGLWAPPCRELLLTDAVRARAAELAAELPGVADMLGKLAEGIAVEGMESLAPALVDGMQPLLDCFPPESLVLLSDPERVRTRAHDLVATSAEFLEASWVGASAGSGAVPVDLQSVLGTASYWPLAQVREHALSAGRPWWSLTGFLSDTDLARYADAPSGDDEPGEAVALGVTEVEPFRGDTEAAVAALRGWTADGWKVVVVTDGAGLARRVTEVLADAGVAATLDPVGDDLAPGVVHVSTGSLGHGFVDEAARLAVVTETDLTGQPGQGSTKDMRRMPSRRRNQVDPLQLRAGDFVVHEQHGVGRFVEMMQRTVGGATREYLVIEYAPSKRGQPGDRLFVPTDQLDQVTKYVGGEAPSLNKMGGSDWHKTKARARRYVKQIAADLIRLYSARMATVGHAFGPDTPWQRELEDAFAYVETPDQLSTIDEVKADMEKQVPMDRLICGDVGYGKTEIALRAAFKAVQDGKQVAVLCPTTLLVSQHLSTFTERYAPFPVVVRSLSRFQSDKEAKEVLAGLEDGSVDVVIGTHRLLTGEVRFKDLGLVVVDEEQRFGVEHKERLKTLRTAVDVLSMSATPIPRTLEMAVTGIREMSTLLTPPEERHPVLTYVGGYEEKQIVAAVRRELLREGQVFFVHNKVSSIERAASRLRELVPEARVATAHGQMGEHRLEAVVQDFWDKKFDVLVCTTIVETGLDISNANTLIVERADAFGLSQLHQLRGRVGRGRERAYAYFLYPPEKPLTETAHDRLMTIQSHTDLGAGMQVAMKDLEIRGAGNLLGGEQSGHIEGVGFDLYVRLVGEAVAEFRGEGESAPVEIKIELPVDAHLPHDYIPGERLRLEAYKKLAAVLDEAQVEEIEAELRDRYGAPPAPVQTLLQVARLRTVARAAGITDVAVQGRSVRFGPVELRESQQLRLQRLYPGTIVKEALHTILVPQPMTARVGGKPLRDEAVLSWAADLVRAVLLDDIAGAARVQATR</sequence>
<evidence type="ECO:0000256" key="9">
    <source>
        <dbReference type="ARBA" id="ARBA00023204"/>
    </source>
</evidence>
<comment type="similarity">
    <text evidence="10 13">In the N-terminal section; belongs to the UvrB family.</text>
</comment>
<feature type="region of interest" description="Disordered" evidence="14">
    <location>
        <begin position="519"/>
        <end position="538"/>
    </location>
</feature>
<evidence type="ECO:0000256" key="1">
    <source>
        <dbReference type="ARBA" id="ARBA00004496"/>
    </source>
</evidence>
<dbReference type="Gene3D" id="3.40.50.11180">
    <property type="match status" value="1"/>
</dbReference>
<evidence type="ECO:0000256" key="7">
    <source>
        <dbReference type="ARBA" id="ARBA00022840"/>
    </source>
</evidence>
<dbReference type="SUPFAM" id="SSF52540">
    <property type="entry name" value="P-loop containing nucleoside triphosphate hydrolases"/>
    <property type="match status" value="4"/>
</dbReference>
<dbReference type="GO" id="GO:0005737">
    <property type="term" value="C:cytoplasm"/>
    <property type="evidence" value="ECO:0007669"/>
    <property type="project" value="UniProtKB-SubCell"/>
</dbReference>
<feature type="region of interest" description="Disordered" evidence="14">
    <location>
        <begin position="1"/>
        <end position="26"/>
    </location>
</feature>
<dbReference type="GO" id="GO:0006355">
    <property type="term" value="P:regulation of DNA-templated transcription"/>
    <property type="evidence" value="ECO:0007669"/>
    <property type="project" value="UniProtKB-UniRule"/>
</dbReference>
<dbReference type="Gene3D" id="3.90.1150.50">
    <property type="entry name" value="Transcription-repair-coupling factor, D7 domain"/>
    <property type="match status" value="1"/>
</dbReference>
<dbReference type="AlphaFoldDB" id="A0A542E1H9"/>
<comment type="similarity">
    <text evidence="11 13">In the C-terminal section; belongs to the helicase family. RecG subfamily.</text>
</comment>
<dbReference type="PANTHER" id="PTHR47964:SF1">
    <property type="entry name" value="ATP-DEPENDENT DNA HELICASE HOMOLOG RECG, CHLOROPLASTIC"/>
    <property type="match status" value="1"/>
</dbReference>
<keyword evidence="9 13" id="KW-0234">DNA repair</keyword>
<evidence type="ECO:0000256" key="2">
    <source>
        <dbReference type="ARBA" id="ARBA00022490"/>
    </source>
</evidence>
<gene>
    <name evidence="13" type="primary">mfd</name>
    <name evidence="17" type="ORF">FB458_2308</name>
</gene>
<accession>A0A542E1H9</accession>
<protein>
    <recommendedName>
        <fullName evidence="12 13">Transcription-repair-coupling factor</fullName>
        <shortName evidence="13">TRCF</shortName>
        <ecNumber evidence="13">3.6.4.-</ecNumber>
    </recommendedName>
</protein>
<name>A0A542E1H9_9MICO</name>
<dbReference type="SUPFAM" id="SSF141259">
    <property type="entry name" value="CarD-like"/>
    <property type="match status" value="1"/>
</dbReference>
<feature type="domain" description="Helicase ATP-binding" evidence="15">
    <location>
        <begin position="689"/>
        <end position="850"/>
    </location>
</feature>
<evidence type="ECO:0000256" key="10">
    <source>
        <dbReference type="ARBA" id="ARBA00061104"/>
    </source>
</evidence>
<dbReference type="InterPro" id="IPR011545">
    <property type="entry name" value="DEAD/DEAH_box_helicase_dom"/>
</dbReference>